<evidence type="ECO:0000313" key="4">
    <source>
        <dbReference type="Proteomes" id="UP000235786"/>
    </source>
</evidence>
<organism evidence="3 4">
    <name type="scientific">Hyaloscypha variabilis (strain UAMH 11265 / GT02V1 / F)</name>
    <name type="common">Meliniomyces variabilis</name>
    <dbReference type="NCBI Taxonomy" id="1149755"/>
    <lineage>
        <taxon>Eukaryota</taxon>
        <taxon>Fungi</taxon>
        <taxon>Dikarya</taxon>
        <taxon>Ascomycota</taxon>
        <taxon>Pezizomycotina</taxon>
        <taxon>Leotiomycetes</taxon>
        <taxon>Helotiales</taxon>
        <taxon>Hyaloscyphaceae</taxon>
        <taxon>Hyaloscypha</taxon>
        <taxon>Hyaloscypha variabilis</taxon>
    </lineage>
</organism>
<dbReference type="PANTHER" id="PTHR10039:SF16">
    <property type="entry name" value="GPI INOSITOL-DEACYLASE"/>
    <property type="match status" value="1"/>
</dbReference>
<dbReference type="STRING" id="1149755.A0A2J6RK00"/>
<keyword evidence="1" id="KW-0677">Repeat</keyword>
<feature type="non-terminal residue" evidence="3">
    <location>
        <position position="1"/>
    </location>
</feature>
<dbReference type="EMBL" id="KZ613947">
    <property type="protein sequence ID" value="PMD38854.1"/>
    <property type="molecule type" value="Genomic_DNA"/>
</dbReference>
<dbReference type="AlphaFoldDB" id="A0A2J6RK00"/>
<evidence type="ECO:0000259" key="2">
    <source>
        <dbReference type="Pfam" id="PF24883"/>
    </source>
</evidence>
<evidence type="ECO:0000313" key="3">
    <source>
        <dbReference type="EMBL" id="PMD38854.1"/>
    </source>
</evidence>
<evidence type="ECO:0000256" key="1">
    <source>
        <dbReference type="ARBA" id="ARBA00022737"/>
    </source>
</evidence>
<dbReference type="OrthoDB" id="3539865at2759"/>
<proteinExistence type="predicted"/>
<dbReference type="InterPro" id="IPR027417">
    <property type="entry name" value="P-loop_NTPase"/>
</dbReference>
<name>A0A2J6RK00_HYAVF</name>
<protein>
    <recommendedName>
        <fullName evidence="2">Nephrocystin 3-like N-terminal domain-containing protein</fullName>
    </recommendedName>
</protein>
<keyword evidence="4" id="KW-1185">Reference proteome</keyword>
<dbReference type="SUPFAM" id="SSF52540">
    <property type="entry name" value="P-loop containing nucleoside triphosphate hydrolases"/>
    <property type="match status" value="1"/>
</dbReference>
<gene>
    <name evidence="3" type="ORF">L207DRAFT_429823</name>
</gene>
<dbReference type="PANTHER" id="PTHR10039">
    <property type="entry name" value="AMELOGENIN"/>
    <property type="match status" value="1"/>
</dbReference>
<dbReference type="Pfam" id="PF24883">
    <property type="entry name" value="NPHP3_N"/>
    <property type="match status" value="1"/>
</dbReference>
<accession>A0A2J6RK00</accession>
<dbReference type="Gene3D" id="3.40.50.300">
    <property type="entry name" value="P-loop containing nucleotide triphosphate hydrolases"/>
    <property type="match status" value="1"/>
</dbReference>
<dbReference type="InterPro" id="IPR056884">
    <property type="entry name" value="NPHP3-like_N"/>
</dbReference>
<dbReference type="Proteomes" id="UP000235786">
    <property type="component" value="Unassembled WGS sequence"/>
</dbReference>
<feature type="domain" description="Nephrocystin 3-like N-terminal" evidence="2">
    <location>
        <begin position="39"/>
        <end position="208"/>
    </location>
</feature>
<reference evidence="3 4" key="1">
    <citation type="submission" date="2016-04" db="EMBL/GenBank/DDBJ databases">
        <title>A degradative enzymes factory behind the ericoid mycorrhizal symbiosis.</title>
        <authorList>
            <consortium name="DOE Joint Genome Institute"/>
            <person name="Martino E."/>
            <person name="Morin E."/>
            <person name="Grelet G."/>
            <person name="Kuo A."/>
            <person name="Kohler A."/>
            <person name="Daghino S."/>
            <person name="Barry K."/>
            <person name="Choi C."/>
            <person name="Cichocki N."/>
            <person name="Clum A."/>
            <person name="Copeland A."/>
            <person name="Hainaut M."/>
            <person name="Haridas S."/>
            <person name="Labutti K."/>
            <person name="Lindquist E."/>
            <person name="Lipzen A."/>
            <person name="Khouja H.-R."/>
            <person name="Murat C."/>
            <person name="Ohm R."/>
            <person name="Olson A."/>
            <person name="Spatafora J."/>
            <person name="Veneault-Fourrey C."/>
            <person name="Henrissat B."/>
            <person name="Grigoriev I."/>
            <person name="Martin F."/>
            <person name="Perotto S."/>
        </authorList>
    </citation>
    <scope>NUCLEOTIDE SEQUENCE [LARGE SCALE GENOMIC DNA]</scope>
    <source>
        <strain evidence="3 4">F</strain>
    </source>
</reference>
<sequence length="290" mass="32975">IRLAQDDKQRRSVVSWLSNSVPDTSAYHAKARQRHEKTTGEWVTSSEELQEWLTSPNSFLWLKGGAGAGKTILCSTIINYLQDHCEAKKAELFSVVAYWYFSFTDEKTQDLRNFLCSIVRDLCSQTLHLPDAVLDLYAKNNNGQQRPTTEDLLKVFRSLAPGFDHVYLVADALDECPQSEHCRDDLLKEIHEITESNLDCLHFLATSRDEIDIRSSFSLLKQPGRSFAELAAKGARVQKDIKKFLEAQLRDSKYAKWSEAEKFDVTKTLVAQADGMYVFNLLPSTFAILV</sequence>